<name>A0A812WWT1_9DINO</name>
<keyword evidence="2" id="KW-1185">Reference proteome</keyword>
<sequence>MPLGKFLAAINSLERCNAALNFEAKATRVSCGRIQSELQEMRRNSIAGVIGQVYGCCTSDIYLRVLPFYET</sequence>
<accession>A0A812WWT1</accession>
<dbReference type="OrthoDB" id="10272508at2759"/>
<gene>
    <name evidence="1" type="ORF">SNEC2469_LOCUS20240</name>
</gene>
<proteinExistence type="predicted"/>
<protein>
    <submittedName>
        <fullName evidence="1">Uncharacterized protein</fullName>
    </submittedName>
</protein>
<comment type="caution">
    <text evidence="1">The sequence shown here is derived from an EMBL/GenBank/DDBJ whole genome shotgun (WGS) entry which is preliminary data.</text>
</comment>
<evidence type="ECO:0000313" key="2">
    <source>
        <dbReference type="Proteomes" id="UP000601435"/>
    </source>
</evidence>
<evidence type="ECO:0000313" key="1">
    <source>
        <dbReference type="EMBL" id="CAE7702658.1"/>
    </source>
</evidence>
<reference evidence="1" key="1">
    <citation type="submission" date="2021-02" db="EMBL/GenBank/DDBJ databases">
        <authorList>
            <person name="Dougan E. K."/>
            <person name="Rhodes N."/>
            <person name="Thang M."/>
            <person name="Chan C."/>
        </authorList>
    </citation>
    <scope>NUCLEOTIDE SEQUENCE</scope>
</reference>
<dbReference type="Proteomes" id="UP000601435">
    <property type="component" value="Unassembled WGS sequence"/>
</dbReference>
<organism evidence="1 2">
    <name type="scientific">Symbiodinium necroappetens</name>
    <dbReference type="NCBI Taxonomy" id="1628268"/>
    <lineage>
        <taxon>Eukaryota</taxon>
        <taxon>Sar</taxon>
        <taxon>Alveolata</taxon>
        <taxon>Dinophyceae</taxon>
        <taxon>Suessiales</taxon>
        <taxon>Symbiodiniaceae</taxon>
        <taxon>Symbiodinium</taxon>
    </lineage>
</organism>
<dbReference type="EMBL" id="CAJNJA010035101">
    <property type="protein sequence ID" value="CAE7702658.1"/>
    <property type="molecule type" value="Genomic_DNA"/>
</dbReference>
<dbReference type="AlphaFoldDB" id="A0A812WWT1"/>